<protein>
    <submittedName>
        <fullName evidence="1">Uncharacterized protein</fullName>
    </submittedName>
</protein>
<keyword evidence="2" id="KW-1185">Reference proteome</keyword>
<evidence type="ECO:0000313" key="1">
    <source>
        <dbReference type="EMBL" id="CAD8159211.1"/>
    </source>
</evidence>
<proteinExistence type="predicted"/>
<comment type="caution">
    <text evidence="1">The sequence shown here is derived from an EMBL/GenBank/DDBJ whole genome shotgun (WGS) entry which is preliminary data.</text>
</comment>
<organism evidence="1 2">
    <name type="scientific">Paramecium pentaurelia</name>
    <dbReference type="NCBI Taxonomy" id="43138"/>
    <lineage>
        <taxon>Eukaryota</taxon>
        <taxon>Sar</taxon>
        <taxon>Alveolata</taxon>
        <taxon>Ciliophora</taxon>
        <taxon>Intramacronucleata</taxon>
        <taxon>Oligohymenophorea</taxon>
        <taxon>Peniculida</taxon>
        <taxon>Parameciidae</taxon>
        <taxon>Paramecium</taxon>
    </lineage>
</organism>
<reference evidence="1" key="1">
    <citation type="submission" date="2021-01" db="EMBL/GenBank/DDBJ databases">
        <authorList>
            <consortium name="Genoscope - CEA"/>
            <person name="William W."/>
        </authorList>
    </citation>
    <scope>NUCLEOTIDE SEQUENCE</scope>
</reference>
<sequence>MNQRSQTQETEHKSQKHFDNELAYFKKNLMKYGRIQFLITPHSFSDNLIYIKINQNLLEGIIFFCLDNLKKFNGSNKIEKQMISTRVLLDLIRSWSLTMKHYKQSLLNLIDYLKRILQHIYLRETFYIRKLSINLNVKLSSKNKFAKKPKYFYM</sequence>
<dbReference type="EMBL" id="CAJJDO010000033">
    <property type="protein sequence ID" value="CAD8159211.1"/>
    <property type="molecule type" value="Genomic_DNA"/>
</dbReference>
<gene>
    <name evidence="1" type="ORF">PPENT_87.1.T0330011</name>
</gene>
<accession>A0A8S1TZU6</accession>
<dbReference type="AlphaFoldDB" id="A0A8S1TZU6"/>
<evidence type="ECO:0000313" key="2">
    <source>
        <dbReference type="Proteomes" id="UP000689195"/>
    </source>
</evidence>
<dbReference type="Proteomes" id="UP000689195">
    <property type="component" value="Unassembled WGS sequence"/>
</dbReference>
<name>A0A8S1TZU6_9CILI</name>